<name>A0A8E2E401_9PEZI</name>
<dbReference type="Proteomes" id="UP000250266">
    <property type="component" value="Unassembled WGS sequence"/>
</dbReference>
<dbReference type="Pfam" id="PF13374">
    <property type="entry name" value="TPR_10"/>
    <property type="match status" value="1"/>
</dbReference>
<dbReference type="PANTHER" id="PTHR46082:SF11">
    <property type="entry name" value="AAA+ ATPASE DOMAIN-CONTAINING PROTEIN-RELATED"/>
    <property type="match status" value="1"/>
</dbReference>
<proteinExistence type="predicted"/>
<organism evidence="1 2">
    <name type="scientific">Lepidopterella palustris CBS 459.81</name>
    <dbReference type="NCBI Taxonomy" id="1314670"/>
    <lineage>
        <taxon>Eukaryota</taxon>
        <taxon>Fungi</taxon>
        <taxon>Dikarya</taxon>
        <taxon>Ascomycota</taxon>
        <taxon>Pezizomycotina</taxon>
        <taxon>Dothideomycetes</taxon>
        <taxon>Pleosporomycetidae</taxon>
        <taxon>Mytilinidiales</taxon>
        <taxon>Argynnaceae</taxon>
        <taxon>Lepidopterella</taxon>
    </lineage>
</organism>
<evidence type="ECO:0008006" key="3">
    <source>
        <dbReference type="Google" id="ProtNLM"/>
    </source>
</evidence>
<dbReference type="OrthoDB" id="5986190at2759"/>
<keyword evidence="2" id="KW-1185">Reference proteome</keyword>
<dbReference type="InterPro" id="IPR011990">
    <property type="entry name" value="TPR-like_helical_dom_sf"/>
</dbReference>
<reference evidence="1 2" key="1">
    <citation type="journal article" date="2016" name="Nat. Commun.">
        <title>Ectomycorrhizal ecology is imprinted in the genome of the dominant symbiotic fungus Cenococcum geophilum.</title>
        <authorList>
            <consortium name="DOE Joint Genome Institute"/>
            <person name="Peter M."/>
            <person name="Kohler A."/>
            <person name="Ohm R.A."/>
            <person name="Kuo A."/>
            <person name="Krutzmann J."/>
            <person name="Morin E."/>
            <person name="Arend M."/>
            <person name="Barry K.W."/>
            <person name="Binder M."/>
            <person name="Choi C."/>
            <person name="Clum A."/>
            <person name="Copeland A."/>
            <person name="Grisel N."/>
            <person name="Haridas S."/>
            <person name="Kipfer T."/>
            <person name="LaButti K."/>
            <person name="Lindquist E."/>
            <person name="Lipzen A."/>
            <person name="Maire R."/>
            <person name="Meier B."/>
            <person name="Mihaltcheva S."/>
            <person name="Molinier V."/>
            <person name="Murat C."/>
            <person name="Poggeler S."/>
            <person name="Quandt C.A."/>
            <person name="Sperisen C."/>
            <person name="Tritt A."/>
            <person name="Tisserant E."/>
            <person name="Crous P.W."/>
            <person name="Henrissat B."/>
            <person name="Nehls U."/>
            <person name="Egli S."/>
            <person name="Spatafora J.W."/>
            <person name="Grigoriev I.V."/>
            <person name="Martin F.M."/>
        </authorList>
    </citation>
    <scope>NUCLEOTIDE SEQUENCE [LARGE SCALE GENOMIC DNA]</scope>
    <source>
        <strain evidence="1 2">CBS 459.81</strain>
    </source>
</reference>
<feature type="non-terminal residue" evidence="1">
    <location>
        <position position="92"/>
    </location>
</feature>
<evidence type="ECO:0000313" key="1">
    <source>
        <dbReference type="EMBL" id="OCK76768.1"/>
    </source>
</evidence>
<evidence type="ECO:0000313" key="2">
    <source>
        <dbReference type="Proteomes" id="UP000250266"/>
    </source>
</evidence>
<sequence>KAAWYASEIGNYYIVKKIGQGALEDRKATLGAEHLKTLNSINSLRLTYRNQGRWKEAEKMDVQVMEMSSRVLGEEHPDTLTSMAHLAHTWKS</sequence>
<feature type="non-terminal residue" evidence="1">
    <location>
        <position position="1"/>
    </location>
</feature>
<gene>
    <name evidence="1" type="ORF">K432DRAFT_265065</name>
</gene>
<dbReference type="InterPro" id="IPR053137">
    <property type="entry name" value="NLR-like"/>
</dbReference>
<dbReference type="AlphaFoldDB" id="A0A8E2E401"/>
<protein>
    <recommendedName>
        <fullName evidence="3">Kinesin light chain</fullName>
    </recommendedName>
</protein>
<dbReference type="EMBL" id="KV745182">
    <property type="protein sequence ID" value="OCK76768.1"/>
    <property type="molecule type" value="Genomic_DNA"/>
</dbReference>
<accession>A0A8E2E401</accession>
<dbReference type="Gene3D" id="1.25.40.10">
    <property type="entry name" value="Tetratricopeptide repeat domain"/>
    <property type="match status" value="1"/>
</dbReference>
<dbReference type="PANTHER" id="PTHR46082">
    <property type="entry name" value="ATP/GTP-BINDING PROTEIN-RELATED"/>
    <property type="match status" value="1"/>
</dbReference>